<evidence type="ECO:0000256" key="4">
    <source>
        <dbReference type="ARBA" id="ARBA00022989"/>
    </source>
</evidence>
<dbReference type="InterPro" id="IPR057244">
    <property type="entry name" value="GAIN_B"/>
</dbReference>
<evidence type="ECO:0000256" key="5">
    <source>
        <dbReference type="ARBA" id="ARBA00023136"/>
    </source>
</evidence>
<evidence type="ECO:0000259" key="7">
    <source>
        <dbReference type="PROSITE" id="PS50221"/>
    </source>
</evidence>
<dbReference type="GO" id="GO:0007189">
    <property type="term" value="P:adenylate cyclase-activating G protein-coupled receptor signaling pathway"/>
    <property type="evidence" value="ECO:0007669"/>
    <property type="project" value="TreeGrafter"/>
</dbReference>
<comment type="subcellular location">
    <subcellularLocation>
        <location evidence="1">Membrane</location>
    </subcellularLocation>
</comment>
<evidence type="ECO:0000256" key="1">
    <source>
        <dbReference type="ARBA" id="ARBA00004370"/>
    </source>
</evidence>
<dbReference type="PANTHER" id="PTHR12011">
    <property type="entry name" value="ADHESION G-PROTEIN COUPLED RECEPTOR"/>
    <property type="match status" value="1"/>
</dbReference>
<keyword evidence="3" id="KW-0732">Signal</keyword>
<dbReference type="Gene3D" id="2.60.220.50">
    <property type="match status" value="1"/>
</dbReference>
<evidence type="ECO:0000313" key="9">
    <source>
        <dbReference type="Proteomes" id="UP000694621"/>
    </source>
</evidence>
<sequence length="529" mass="58774">MWNCDDNFNGNVWYRLLYNGMNIRMPESCTSYYRCGTSVTFWLNGSHPQISDGIITRQACGSWMNGGCCEYSVLIQVKACPANYYVYEFFSPNICYAAYCTDVNSITPVTDPMKMNSTTAPVVVNTPSYDPCSNYTSLDQSWRGTNETGGSNCDRSTNWNGWYRLLYNGMSTQMPESCINVSRCGTNVPLWLSGSHPQISDGIVTRWICGNFGSDCCHYRSFPIRVKACKENYYVYEFVKTSFCTAAYCADVNPQLPISATTEVPPNITMSEGCQANFTSQCGADLFDQIENITAQVLNQTDVEKYLGMVLNAQEQLLKVETGNPEKLVSFGNAVLNKTEKLVSTLVTPTKTSYSLNISLNGLELQVFAVGPEASMKEIPQLSVNSTQMEIDLIQISENNKGSAAVAFMSYSNMENMLKPSFFNTTDNDTVKTMMSTVVSATLPKTSDTRLTKPVNFTMKHIEETDPNGTLSCVYWKNTEWVVAGCYLVQTNSTHTVCSCVHLSTFALIMQTKPLAETVRPANSIKTLN</sequence>
<keyword evidence="4" id="KW-1133">Transmembrane helix</keyword>
<evidence type="ECO:0000256" key="6">
    <source>
        <dbReference type="ARBA" id="ARBA00023157"/>
    </source>
</evidence>
<dbReference type="Pfam" id="PF23283">
    <property type="entry name" value="D8C_UMOD"/>
    <property type="match status" value="2"/>
</dbReference>
<dbReference type="InterPro" id="IPR057774">
    <property type="entry name" value="D8C_UMOD/GP2/OIT3-like"/>
</dbReference>
<evidence type="ECO:0000313" key="8">
    <source>
        <dbReference type="Ensembl" id="ENSAMXP00005011406.1"/>
    </source>
</evidence>
<evidence type="ECO:0000256" key="3">
    <source>
        <dbReference type="ARBA" id="ARBA00022729"/>
    </source>
</evidence>
<dbReference type="Ensembl" id="ENSAMXT00005012681.1">
    <property type="protein sequence ID" value="ENSAMXP00005011406.1"/>
    <property type="gene ID" value="ENSAMXG00005006198.1"/>
</dbReference>
<name>A0A8B9HD62_ASTMX</name>
<dbReference type="GO" id="GO:0005886">
    <property type="term" value="C:plasma membrane"/>
    <property type="evidence" value="ECO:0007669"/>
    <property type="project" value="TreeGrafter"/>
</dbReference>
<evidence type="ECO:0000256" key="2">
    <source>
        <dbReference type="ARBA" id="ARBA00022692"/>
    </source>
</evidence>
<dbReference type="AlphaFoldDB" id="A0A8B9HD62"/>
<dbReference type="Pfam" id="PF01825">
    <property type="entry name" value="GPS"/>
    <property type="match status" value="1"/>
</dbReference>
<reference evidence="8" key="1">
    <citation type="submission" date="2025-08" db="UniProtKB">
        <authorList>
            <consortium name="Ensembl"/>
        </authorList>
    </citation>
    <scope>IDENTIFICATION</scope>
</reference>
<proteinExistence type="predicted"/>
<protein>
    <recommendedName>
        <fullName evidence="7">GAIN-B domain-containing protein</fullName>
    </recommendedName>
</protein>
<dbReference type="Proteomes" id="UP000694621">
    <property type="component" value="Unplaced"/>
</dbReference>
<dbReference type="InterPro" id="IPR046338">
    <property type="entry name" value="GAIN_dom_sf"/>
</dbReference>
<dbReference type="InterPro" id="IPR000203">
    <property type="entry name" value="GPS"/>
</dbReference>
<organism evidence="8 9">
    <name type="scientific">Astyanax mexicanus</name>
    <name type="common">Blind cave fish</name>
    <name type="synonym">Astyanax fasciatus mexicanus</name>
    <dbReference type="NCBI Taxonomy" id="7994"/>
    <lineage>
        <taxon>Eukaryota</taxon>
        <taxon>Metazoa</taxon>
        <taxon>Chordata</taxon>
        <taxon>Craniata</taxon>
        <taxon>Vertebrata</taxon>
        <taxon>Euteleostomi</taxon>
        <taxon>Actinopterygii</taxon>
        <taxon>Neopterygii</taxon>
        <taxon>Teleostei</taxon>
        <taxon>Ostariophysi</taxon>
        <taxon>Characiformes</taxon>
        <taxon>Characoidei</taxon>
        <taxon>Acestrorhamphidae</taxon>
        <taxon>Acestrorhamphinae</taxon>
        <taxon>Astyanax</taxon>
    </lineage>
</organism>
<keyword evidence="2" id="KW-0812">Transmembrane</keyword>
<dbReference type="GO" id="GO:0004930">
    <property type="term" value="F:G protein-coupled receptor activity"/>
    <property type="evidence" value="ECO:0007669"/>
    <property type="project" value="TreeGrafter"/>
</dbReference>
<accession>A0A8B9HD62</accession>
<keyword evidence="6" id="KW-1015">Disulfide bond</keyword>
<keyword evidence="5" id="KW-0472">Membrane</keyword>
<dbReference type="PROSITE" id="PS50221">
    <property type="entry name" value="GAIN_B"/>
    <property type="match status" value="1"/>
</dbReference>
<dbReference type="SMART" id="SM00303">
    <property type="entry name" value="GPS"/>
    <property type="match status" value="1"/>
</dbReference>
<dbReference type="PANTHER" id="PTHR12011:SF469">
    <property type="entry name" value="ADHESION G PROTEIN-COUPLED RECEPTOR E1-RELATED"/>
    <property type="match status" value="1"/>
</dbReference>
<feature type="domain" description="GAIN-B" evidence="7">
    <location>
        <begin position="354"/>
        <end position="516"/>
    </location>
</feature>